<evidence type="ECO:0000313" key="2">
    <source>
        <dbReference type="EMBL" id="MDX7019037.1"/>
    </source>
</evidence>
<feature type="non-terminal residue" evidence="2">
    <location>
        <position position="83"/>
    </location>
</feature>
<name>A0AAW9EFM6_KLEAE</name>
<proteinExistence type="predicted"/>
<comment type="caution">
    <text evidence="2">The sequence shown here is derived from an EMBL/GenBank/DDBJ whole genome shotgun (WGS) entry which is preliminary data.</text>
</comment>
<evidence type="ECO:0000313" key="3">
    <source>
        <dbReference type="Proteomes" id="UP001279012"/>
    </source>
</evidence>
<reference evidence="2" key="1">
    <citation type="submission" date="2023-11" db="EMBL/GenBank/DDBJ databases">
        <title>Detection of rare carbapenemases in Enterobacterales - comparison of two colorimetric and two CIM-based carbapenemase assays.</title>
        <authorList>
            <person name="Schaffarczyk L."/>
            <person name="Noster J."/>
            <person name="Stelzer Y."/>
            <person name="Sattler J."/>
            <person name="Gatermann S."/>
            <person name="Hamprecht A."/>
        </authorList>
    </citation>
    <scope>NUCLEOTIDE SEQUENCE</scope>
    <source>
        <strain evidence="2">CIM-Cont-037</strain>
    </source>
</reference>
<dbReference type="SUPFAM" id="SSF52964">
    <property type="entry name" value="TolB, N-terminal domain"/>
    <property type="match status" value="1"/>
</dbReference>
<dbReference type="GO" id="GO:0015031">
    <property type="term" value="P:protein transport"/>
    <property type="evidence" value="ECO:0007669"/>
    <property type="project" value="InterPro"/>
</dbReference>
<dbReference type="GO" id="GO:0042597">
    <property type="term" value="C:periplasmic space"/>
    <property type="evidence" value="ECO:0007669"/>
    <property type="project" value="InterPro"/>
</dbReference>
<dbReference type="Gene3D" id="3.40.50.10070">
    <property type="entry name" value="TolB, N-terminal domain"/>
    <property type="match status" value="1"/>
</dbReference>
<accession>A0AAW9EFM6</accession>
<dbReference type="InterPro" id="IPR007195">
    <property type="entry name" value="TolB_N"/>
</dbReference>
<dbReference type="AlphaFoldDB" id="A0AAW9EFM6"/>
<feature type="domain" description="TolB N-terminal" evidence="1">
    <location>
        <begin position="1"/>
        <end position="31"/>
    </location>
</feature>
<gene>
    <name evidence="2" type="primary">tolB</name>
    <name evidence="2" type="ORF">SJ059_31925</name>
</gene>
<protein>
    <submittedName>
        <fullName evidence="2">Tol-Pal system protein TolB</fullName>
    </submittedName>
</protein>
<dbReference type="Pfam" id="PF04052">
    <property type="entry name" value="TolB_N"/>
    <property type="match status" value="1"/>
</dbReference>
<dbReference type="EMBL" id="JAWZZT010001606">
    <property type="protein sequence ID" value="MDX7019037.1"/>
    <property type="molecule type" value="Genomic_DNA"/>
</dbReference>
<dbReference type="Proteomes" id="UP001279012">
    <property type="component" value="Unassembled WGS sequence"/>
</dbReference>
<organism evidence="2 3">
    <name type="scientific">Klebsiella aerogenes</name>
    <name type="common">Enterobacter aerogenes</name>
    <dbReference type="NCBI Taxonomy" id="548"/>
    <lineage>
        <taxon>Bacteria</taxon>
        <taxon>Pseudomonadati</taxon>
        <taxon>Pseudomonadota</taxon>
        <taxon>Gammaproteobacteria</taxon>
        <taxon>Enterobacterales</taxon>
        <taxon>Enterobacteriaceae</taxon>
        <taxon>Klebsiella/Raoultella group</taxon>
        <taxon>Klebsiella</taxon>
    </lineage>
</organism>
<sequence>ALGIDSVVVGRVQPSADGQYVVSYQLVDVAGSPGAVLAQSEYKISNKWLRYAAHTASDEIFEKLTGIRGAFRTRIAYVVVTNG</sequence>
<feature type="non-terminal residue" evidence="2">
    <location>
        <position position="1"/>
    </location>
</feature>
<evidence type="ECO:0000259" key="1">
    <source>
        <dbReference type="Pfam" id="PF04052"/>
    </source>
</evidence>